<evidence type="ECO:0000313" key="2">
    <source>
        <dbReference type="Proteomes" id="UP000887578"/>
    </source>
</evidence>
<accession>A0A914P593</accession>
<reference evidence="3" key="1">
    <citation type="submission" date="2022-11" db="UniProtKB">
        <authorList>
            <consortium name="WormBaseParasite"/>
        </authorList>
    </citation>
    <scope>IDENTIFICATION</scope>
</reference>
<dbReference type="AlphaFoldDB" id="A0A914P593"/>
<keyword evidence="2" id="KW-1185">Reference proteome</keyword>
<dbReference type="Proteomes" id="UP000887578">
    <property type="component" value="Unplaced"/>
</dbReference>
<sequence>MVERNLTQETPSLSSSAKPCQQETVLQPIFFQLGPTTAADIESTRKAVEAEFKYQKGLLRTRITAPKTLAFAMVTSAIPMRKNGQNIWEPLDNSVRFEYARAENVRTWPLLIHHGRPADTMFAERKHPGSGRSSWSYFIITHDGVLIPCSKE</sequence>
<evidence type="ECO:0000256" key="1">
    <source>
        <dbReference type="SAM" id="MobiDB-lite"/>
    </source>
</evidence>
<evidence type="ECO:0000313" key="3">
    <source>
        <dbReference type="WBParaSite" id="PDA_v2.g13076.t1"/>
    </source>
</evidence>
<dbReference type="WBParaSite" id="PDA_v2.g13076.t1">
    <property type="protein sequence ID" value="PDA_v2.g13076.t1"/>
    <property type="gene ID" value="PDA_v2.g13076"/>
</dbReference>
<protein>
    <submittedName>
        <fullName evidence="3">Uncharacterized protein</fullName>
    </submittedName>
</protein>
<proteinExistence type="predicted"/>
<feature type="region of interest" description="Disordered" evidence="1">
    <location>
        <begin position="1"/>
        <end position="20"/>
    </location>
</feature>
<organism evidence="2 3">
    <name type="scientific">Panagrolaimus davidi</name>
    <dbReference type="NCBI Taxonomy" id="227884"/>
    <lineage>
        <taxon>Eukaryota</taxon>
        <taxon>Metazoa</taxon>
        <taxon>Ecdysozoa</taxon>
        <taxon>Nematoda</taxon>
        <taxon>Chromadorea</taxon>
        <taxon>Rhabditida</taxon>
        <taxon>Tylenchina</taxon>
        <taxon>Panagrolaimomorpha</taxon>
        <taxon>Panagrolaimoidea</taxon>
        <taxon>Panagrolaimidae</taxon>
        <taxon>Panagrolaimus</taxon>
    </lineage>
</organism>
<name>A0A914P593_9BILA</name>